<keyword evidence="3" id="KW-1185">Reference proteome</keyword>
<sequence length="110" mass="12246">MQTLITLIPVVTGAFLAAAFGLLGAWIQSRREHSRWLRERRFDAYTAALAYMDRLNAWVEGGKDPKNHVSLRRLLYGEQAHDQLRGMLSEVDDITDGADGIIAGVCCTGR</sequence>
<dbReference type="AlphaFoldDB" id="A0A6I4NY26"/>
<proteinExistence type="predicted"/>
<evidence type="ECO:0000313" key="2">
    <source>
        <dbReference type="EMBL" id="MWB99071.1"/>
    </source>
</evidence>
<keyword evidence="1" id="KW-0812">Transmembrane</keyword>
<accession>A0A6I4NY26</accession>
<evidence type="ECO:0000313" key="3">
    <source>
        <dbReference type="Proteomes" id="UP000438182"/>
    </source>
</evidence>
<comment type="caution">
    <text evidence="2">The sequence shown here is derived from an EMBL/GenBank/DDBJ whole genome shotgun (WGS) entry which is preliminary data.</text>
</comment>
<gene>
    <name evidence="2" type="ORF">GB864_11000</name>
</gene>
<reference evidence="2 3" key="1">
    <citation type="submission" date="2019-12" db="EMBL/GenBank/DDBJ databases">
        <authorList>
            <person name="Kim Y.S."/>
        </authorList>
    </citation>
    <scope>NUCLEOTIDE SEQUENCE [LARGE SCALE GENOMIC DNA]</scope>
    <source>
        <strain evidence="2 3">MMS17-SY077</strain>
    </source>
</reference>
<keyword evidence="1" id="KW-0472">Membrane</keyword>
<feature type="transmembrane region" description="Helical" evidence="1">
    <location>
        <begin position="6"/>
        <end position="27"/>
    </location>
</feature>
<name>A0A6I4NY26_9MICO</name>
<dbReference type="RefSeq" id="WP_160424979.1">
    <property type="nucleotide sequence ID" value="NZ_WSTA01000046.1"/>
</dbReference>
<keyword evidence="1" id="KW-1133">Transmembrane helix</keyword>
<evidence type="ECO:0000256" key="1">
    <source>
        <dbReference type="SAM" id="Phobius"/>
    </source>
</evidence>
<organism evidence="2 3">
    <name type="scientific">Agromyces seonyuensis</name>
    <dbReference type="NCBI Taxonomy" id="2662446"/>
    <lineage>
        <taxon>Bacteria</taxon>
        <taxon>Bacillati</taxon>
        <taxon>Actinomycetota</taxon>
        <taxon>Actinomycetes</taxon>
        <taxon>Micrococcales</taxon>
        <taxon>Microbacteriaceae</taxon>
        <taxon>Agromyces</taxon>
    </lineage>
</organism>
<protein>
    <submittedName>
        <fullName evidence="2">Uncharacterized protein</fullName>
    </submittedName>
</protein>
<dbReference type="EMBL" id="WSTA01000046">
    <property type="protein sequence ID" value="MWB99071.1"/>
    <property type="molecule type" value="Genomic_DNA"/>
</dbReference>
<dbReference type="Proteomes" id="UP000438182">
    <property type="component" value="Unassembled WGS sequence"/>
</dbReference>